<feature type="transmembrane region" description="Helical" evidence="10">
    <location>
        <begin position="12"/>
        <end position="33"/>
    </location>
</feature>
<gene>
    <name evidence="13" type="primary">LOC113218541</name>
</gene>
<evidence type="ECO:0000256" key="1">
    <source>
        <dbReference type="ARBA" id="ARBA00004651"/>
    </source>
</evidence>
<comment type="subcellular location">
    <subcellularLocation>
        <location evidence="1">Cell membrane</location>
        <topology evidence="1">Multi-pass membrane protein</topology>
    </subcellularLocation>
</comment>
<evidence type="ECO:0000256" key="2">
    <source>
        <dbReference type="ARBA" id="ARBA00022475"/>
    </source>
</evidence>
<proteinExistence type="predicted"/>
<sequence length="143" mass="16779">MTSFHQTVDRSITIYYTVMVEFTVFCMIVSSLVTDFRNQRLAYEAWLPFNCSAPNYYYYYIAYVHQIIALIGTSLLNVACDVTICGLFVHMYSQQEILKHRLKESVNVENRLNIGKIVYFHNYLYGLVRVQSKCLEEKKSKIS</sequence>
<evidence type="ECO:0000256" key="9">
    <source>
        <dbReference type="ARBA" id="ARBA00023224"/>
    </source>
</evidence>
<dbReference type="Pfam" id="PF02949">
    <property type="entry name" value="7tm_6"/>
    <property type="match status" value="1"/>
</dbReference>
<reference evidence="13" key="2">
    <citation type="submission" date="2025-04" db="UniProtKB">
        <authorList>
            <consortium name="RefSeq"/>
        </authorList>
    </citation>
    <scope>IDENTIFICATION</scope>
    <source>
        <strain evidence="13">DH4</strain>
        <tissue evidence="13">Whole body</tissue>
    </source>
</reference>
<evidence type="ECO:0000313" key="13">
    <source>
        <dbReference type="RefSeq" id="XP_026300642.1"/>
    </source>
</evidence>
<protein>
    <submittedName>
        <fullName evidence="13">Uncharacterized protein LOC113218541</fullName>
    </submittedName>
</protein>
<evidence type="ECO:0000256" key="8">
    <source>
        <dbReference type="ARBA" id="ARBA00023170"/>
    </source>
</evidence>
<accession>A0A8B8H9D5</accession>
<feature type="transmembrane region" description="Helical" evidence="10">
    <location>
        <begin position="56"/>
        <end position="89"/>
    </location>
</feature>
<evidence type="ECO:0000313" key="12">
    <source>
        <dbReference type="Proteomes" id="UP000005203"/>
    </source>
</evidence>
<evidence type="ECO:0000256" key="6">
    <source>
        <dbReference type="ARBA" id="ARBA00022989"/>
    </source>
</evidence>
<evidence type="ECO:0000256" key="5">
    <source>
        <dbReference type="ARBA" id="ARBA00022725"/>
    </source>
</evidence>
<accession>A0A7M7MTA5</accession>
<evidence type="ECO:0000256" key="3">
    <source>
        <dbReference type="ARBA" id="ARBA00022606"/>
    </source>
</evidence>
<keyword evidence="7 10" id="KW-0472">Membrane</keyword>
<dbReference type="RefSeq" id="XP_026300642.1">
    <property type="nucleotide sequence ID" value="XM_026444857.1"/>
</dbReference>
<dbReference type="PANTHER" id="PTHR21137">
    <property type="entry name" value="ODORANT RECEPTOR"/>
    <property type="match status" value="1"/>
</dbReference>
<organism evidence="11">
    <name type="scientific">Apis mellifera</name>
    <name type="common">Honeybee</name>
    <dbReference type="NCBI Taxonomy" id="7460"/>
    <lineage>
        <taxon>Eukaryota</taxon>
        <taxon>Metazoa</taxon>
        <taxon>Ecdysozoa</taxon>
        <taxon>Arthropoda</taxon>
        <taxon>Hexapoda</taxon>
        <taxon>Insecta</taxon>
        <taxon>Pterygota</taxon>
        <taxon>Neoptera</taxon>
        <taxon>Endopterygota</taxon>
        <taxon>Hymenoptera</taxon>
        <taxon>Apocrita</taxon>
        <taxon>Aculeata</taxon>
        <taxon>Apoidea</taxon>
        <taxon>Anthophila</taxon>
        <taxon>Apidae</taxon>
        <taxon>Apis</taxon>
    </lineage>
</organism>
<dbReference type="EnsemblMetazoa" id="XM_026444857">
    <property type="protein sequence ID" value="XP_026300642"/>
    <property type="gene ID" value="LOC113218541"/>
</dbReference>
<evidence type="ECO:0000256" key="10">
    <source>
        <dbReference type="SAM" id="Phobius"/>
    </source>
</evidence>
<dbReference type="PANTHER" id="PTHR21137:SF35">
    <property type="entry name" value="ODORANT RECEPTOR 19A-RELATED"/>
    <property type="match status" value="1"/>
</dbReference>
<keyword evidence="12" id="KW-1185">Reference proteome</keyword>
<evidence type="ECO:0000256" key="4">
    <source>
        <dbReference type="ARBA" id="ARBA00022692"/>
    </source>
</evidence>
<evidence type="ECO:0000313" key="11">
    <source>
        <dbReference type="EnsemblMetazoa" id="XP_026300642"/>
    </source>
</evidence>
<dbReference type="GO" id="GO:0007165">
    <property type="term" value="P:signal transduction"/>
    <property type="evidence" value="ECO:0007669"/>
    <property type="project" value="UniProtKB-KW"/>
</dbReference>
<keyword evidence="9" id="KW-0807">Transducer</keyword>
<evidence type="ECO:0000256" key="7">
    <source>
        <dbReference type="ARBA" id="ARBA00023136"/>
    </source>
</evidence>
<keyword evidence="3" id="KW-0716">Sensory transduction</keyword>
<dbReference type="GO" id="GO:0005886">
    <property type="term" value="C:plasma membrane"/>
    <property type="evidence" value="ECO:0007669"/>
    <property type="project" value="UniProtKB-SubCell"/>
</dbReference>
<dbReference type="AlphaFoldDB" id="A0A7M7MTA5"/>
<reference evidence="11" key="1">
    <citation type="submission" date="2021-01" db="UniProtKB">
        <authorList>
            <consortium name="EnsemblMetazoa"/>
        </authorList>
    </citation>
    <scope>IDENTIFICATION</scope>
    <source>
        <strain evidence="11">DH4</strain>
    </source>
</reference>
<dbReference type="KEGG" id="ame:113218541"/>
<name>A0A7M7MTA5_APIME</name>
<dbReference type="OrthoDB" id="6597368at2759"/>
<dbReference type="GO" id="GO:0005549">
    <property type="term" value="F:odorant binding"/>
    <property type="evidence" value="ECO:0007669"/>
    <property type="project" value="InterPro"/>
</dbReference>
<keyword evidence="8" id="KW-0675">Receptor</keyword>
<keyword evidence="2" id="KW-1003">Cell membrane</keyword>
<dbReference type="GeneID" id="113218541"/>
<dbReference type="InterPro" id="IPR004117">
    <property type="entry name" value="7tm6_olfct_rcpt"/>
</dbReference>
<keyword evidence="4 10" id="KW-0812">Transmembrane</keyword>
<keyword evidence="5" id="KW-0552">Olfaction</keyword>
<keyword evidence="6 10" id="KW-1133">Transmembrane helix</keyword>
<dbReference type="GO" id="GO:0004984">
    <property type="term" value="F:olfactory receptor activity"/>
    <property type="evidence" value="ECO:0007669"/>
    <property type="project" value="InterPro"/>
</dbReference>
<dbReference type="Proteomes" id="UP000005203">
    <property type="component" value="Linkage group LG13"/>
</dbReference>